<gene>
    <name evidence="1" type="ORF">HAX54_048741</name>
</gene>
<reference evidence="1 2" key="1">
    <citation type="journal article" date="2021" name="BMC Genomics">
        <title>Datura genome reveals duplications of psychoactive alkaloid biosynthetic genes and high mutation rate following tissue culture.</title>
        <authorList>
            <person name="Rajewski A."/>
            <person name="Carter-House D."/>
            <person name="Stajich J."/>
            <person name="Litt A."/>
        </authorList>
    </citation>
    <scope>NUCLEOTIDE SEQUENCE [LARGE SCALE GENOMIC DNA]</scope>
    <source>
        <strain evidence="1">AR-01</strain>
    </source>
</reference>
<accession>A0ABS8WM42</accession>
<evidence type="ECO:0000313" key="2">
    <source>
        <dbReference type="Proteomes" id="UP000823775"/>
    </source>
</evidence>
<keyword evidence="2" id="KW-1185">Reference proteome</keyword>
<feature type="non-terminal residue" evidence="1">
    <location>
        <position position="1"/>
    </location>
</feature>
<feature type="non-terminal residue" evidence="1">
    <location>
        <position position="75"/>
    </location>
</feature>
<protein>
    <submittedName>
        <fullName evidence="1">Uncharacterized protein</fullName>
    </submittedName>
</protein>
<proteinExistence type="predicted"/>
<dbReference type="EMBL" id="JACEIK010008099">
    <property type="protein sequence ID" value="MCE3051011.1"/>
    <property type="molecule type" value="Genomic_DNA"/>
</dbReference>
<sequence length="75" mass="8112">KGVRLDGGYFRVDLGFYLRLERKENGGVTGEVWRVAGHSVVGGGFGSLVVLRLAVEGCSCFGGFFQFQQLARNNG</sequence>
<dbReference type="Proteomes" id="UP000823775">
    <property type="component" value="Unassembled WGS sequence"/>
</dbReference>
<organism evidence="1 2">
    <name type="scientific">Datura stramonium</name>
    <name type="common">Jimsonweed</name>
    <name type="synonym">Common thornapple</name>
    <dbReference type="NCBI Taxonomy" id="4076"/>
    <lineage>
        <taxon>Eukaryota</taxon>
        <taxon>Viridiplantae</taxon>
        <taxon>Streptophyta</taxon>
        <taxon>Embryophyta</taxon>
        <taxon>Tracheophyta</taxon>
        <taxon>Spermatophyta</taxon>
        <taxon>Magnoliopsida</taxon>
        <taxon>eudicotyledons</taxon>
        <taxon>Gunneridae</taxon>
        <taxon>Pentapetalae</taxon>
        <taxon>asterids</taxon>
        <taxon>lamiids</taxon>
        <taxon>Solanales</taxon>
        <taxon>Solanaceae</taxon>
        <taxon>Solanoideae</taxon>
        <taxon>Datureae</taxon>
        <taxon>Datura</taxon>
    </lineage>
</organism>
<name>A0ABS8WM42_DATST</name>
<evidence type="ECO:0000313" key="1">
    <source>
        <dbReference type="EMBL" id="MCE3051011.1"/>
    </source>
</evidence>
<comment type="caution">
    <text evidence="1">The sequence shown here is derived from an EMBL/GenBank/DDBJ whole genome shotgun (WGS) entry which is preliminary data.</text>
</comment>